<sequence length="150" mass="16303">MKLILILGIAMVLGSCGQKIYSEKTEPCTTSVTGDTVTLAYQKPVAIFEKCADNMTASIISVEDSRCPKGVQCVWAGKAAVVLQLAGTFNVSLELGKQIDTSFREKKFSFLLVDVFPYPAAGTAHQPQQSTALLRIIKSERLTEADLMKK</sequence>
<protein>
    <recommendedName>
        <fullName evidence="3">Lipoprotein</fullName>
    </recommendedName>
</protein>
<dbReference type="PROSITE" id="PS51257">
    <property type="entry name" value="PROKAR_LIPOPROTEIN"/>
    <property type="match status" value="1"/>
</dbReference>
<evidence type="ECO:0000313" key="1">
    <source>
        <dbReference type="EMBL" id="NCI49959.1"/>
    </source>
</evidence>
<dbReference type="EMBL" id="JAACJS010000012">
    <property type="protein sequence ID" value="NCI49959.1"/>
    <property type="molecule type" value="Genomic_DNA"/>
</dbReference>
<evidence type="ECO:0000313" key="2">
    <source>
        <dbReference type="Proteomes" id="UP000753802"/>
    </source>
</evidence>
<accession>A0ABW9ZSL5</accession>
<organism evidence="1 2">
    <name type="scientific">Sediminibacterium roseum</name>
    <dbReference type="NCBI Taxonomy" id="1978412"/>
    <lineage>
        <taxon>Bacteria</taxon>
        <taxon>Pseudomonadati</taxon>
        <taxon>Bacteroidota</taxon>
        <taxon>Chitinophagia</taxon>
        <taxon>Chitinophagales</taxon>
        <taxon>Chitinophagaceae</taxon>
        <taxon>Sediminibacterium</taxon>
    </lineage>
</organism>
<reference evidence="1 2" key="1">
    <citation type="submission" date="2020-01" db="EMBL/GenBank/DDBJ databases">
        <title>Genome analysis.</title>
        <authorList>
            <person name="Wu S."/>
            <person name="Wang G."/>
        </authorList>
    </citation>
    <scope>NUCLEOTIDE SEQUENCE [LARGE SCALE GENOMIC DNA]</scope>
    <source>
        <strain evidence="1 2">SYL130</strain>
    </source>
</reference>
<proteinExistence type="predicted"/>
<gene>
    <name evidence="1" type="ORF">GWC95_08500</name>
</gene>
<dbReference type="Proteomes" id="UP000753802">
    <property type="component" value="Unassembled WGS sequence"/>
</dbReference>
<comment type="caution">
    <text evidence="1">The sequence shown here is derived from an EMBL/GenBank/DDBJ whole genome shotgun (WGS) entry which is preliminary data.</text>
</comment>
<keyword evidence="2" id="KW-1185">Reference proteome</keyword>
<name>A0ABW9ZSL5_9BACT</name>
<evidence type="ECO:0008006" key="3">
    <source>
        <dbReference type="Google" id="ProtNLM"/>
    </source>
</evidence>
<dbReference type="RefSeq" id="WP_161818278.1">
    <property type="nucleotide sequence ID" value="NZ_JAACJS010000012.1"/>
</dbReference>